<name>A0A2R5FAA8_9PROT</name>
<dbReference type="Gene3D" id="3.40.250.10">
    <property type="entry name" value="Rhodanese-like domain"/>
    <property type="match status" value="1"/>
</dbReference>
<reference evidence="2 3" key="1">
    <citation type="journal article" date="2018" name="Environ. Microbiol.">
        <title>Isolation and genomic characterization of Novimethylophilus kurashikiensis gen. nov. sp. nov., a new lanthanide-dependent methylotrophic species of Methylophilaceae.</title>
        <authorList>
            <person name="Lv H."/>
            <person name="Sahin N."/>
            <person name="Tani A."/>
        </authorList>
    </citation>
    <scope>NUCLEOTIDE SEQUENCE [LARGE SCALE GENOMIC DNA]</scope>
    <source>
        <strain evidence="2 3">La2-4</strain>
    </source>
</reference>
<dbReference type="Pfam" id="PF00581">
    <property type="entry name" value="Rhodanese"/>
    <property type="match status" value="1"/>
</dbReference>
<gene>
    <name evidence="2" type="ORF">NMK_1405</name>
</gene>
<proteinExistence type="predicted"/>
<sequence>MASYTEIDAATLHGMLENDQVLLVDVRNDDEVMRGVIPGAMHMALHLLPIRAGELPDGVPIVFYCHSGIRSAHACAFMANQGHENLFNLQGGVLAWGKAGYPFAAKS</sequence>
<dbReference type="InterPro" id="IPR050229">
    <property type="entry name" value="GlpE_sulfurtransferase"/>
</dbReference>
<accession>A0A2R5FAA8</accession>
<dbReference type="RefSeq" id="WP_109015008.1">
    <property type="nucleotide sequence ID" value="NZ_BDOQ01000003.1"/>
</dbReference>
<evidence type="ECO:0000313" key="3">
    <source>
        <dbReference type="Proteomes" id="UP000245081"/>
    </source>
</evidence>
<comment type="caution">
    <text evidence="2">The sequence shown here is derived from an EMBL/GenBank/DDBJ whole genome shotgun (WGS) entry which is preliminary data.</text>
</comment>
<dbReference type="OrthoDB" id="9811849at2"/>
<dbReference type="PANTHER" id="PTHR43031:SF17">
    <property type="entry name" value="SULFURTRANSFERASE YTWF-RELATED"/>
    <property type="match status" value="1"/>
</dbReference>
<evidence type="ECO:0000259" key="1">
    <source>
        <dbReference type="PROSITE" id="PS50206"/>
    </source>
</evidence>
<feature type="domain" description="Rhodanese" evidence="1">
    <location>
        <begin position="17"/>
        <end position="105"/>
    </location>
</feature>
<dbReference type="InterPro" id="IPR036873">
    <property type="entry name" value="Rhodanese-like_dom_sf"/>
</dbReference>
<dbReference type="SUPFAM" id="SSF52821">
    <property type="entry name" value="Rhodanese/Cell cycle control phosphatase"/>
    <property type="match status" value="1"/>
</dbReference>
<dbReference type="PROSITE" id="PS50206">
    <property type="entry name" value="RHODANESE_3"/>
    <property type="match status" value="1"/>
</dbReference>
<dbReference type="CDD" id="cd00158">
    <property type="entry name" value="RHOD"/>
    <property type="match status" value="1"/>
</dbReference>
<dbReference type="InterPro" id="IPR001763">
    <property type="entry name" value="Rhodanese-like_dom"/>
</dbReference>
<dbReference type="AlphaFoldDB" id="A0A2R5FAA8"/>
<dbReference type="SMART" id="SM00450">
    <property type="entry name" value="RHOD"/>
    <property type="match status" value="1"/>
</dbReference>
<organism evidence="2 3">
    <name type="scientific">Novimethylophilus kurashikiensis</name>
    <dbReference type="NCBI Taxonomy" id="1825523"/>
    <lineage>
        <taxon>Bacteria</taxon>
        <taxon>Pseudomonadati</taxon>
        <taxon>Pseudomonadota</taxon>
        <taxon>Betaproteobacteria</taxon>
        <taxon>Nitrosomonadales</taxon>
        <taxon>Methylophilaceae</taxon>
        <taxon>Novimethylophilus</taxon>
    </lineage>
</organism>
<protein>
    <recommendedName>
        <fullName evidence="1">Rhodanese domain-containing protein</fullName>
    </recommendedName>
</protein>
<dbReference type="Proteomes" id="UP000245081">
    <property type="component" value="Unassembled WGS sequence"/>
</dbReference>
<dbReference type="EMBL" id="BDOQ01000003">
    <property type="protein sequence ID" value="GBG13853.1"/>
    <property type="molecule type" value="Genomic_DNA"/>
</dbReference>
<dbReference type="PANTHER" id="PTHR43031">
    <property type="entry name" value="FAD-DEPENDENT OXIDOREDUCTASE"/>
    <property type="match status" value="1"/>
</dbReference>
<keyword evidence="3" id="KW-1185">Reference proteome</keyword>
<evidence type="ECO:0000313" key="2">
    <source>
        <dbReference type="EMBL" id="GBG13853.1"/>
    </source>
</evidence>